<dbReference type="EMBL" id="MU005573">
    <property type="protein sequence ID" value="KAF2688660.1"/>
    <property type="molecule type" value="Genomic_DNA"/>
</dbReference>
<keyword evidence="1" id="KW-0175">Coiled coil</keyword>
<dbReference type="OrthoDB" id="5424692at2759"/>
<feature type="compositionally biased region" description="Basic and acidic residues" evidence="2">
    <location>
        <begin position="257"/>
        <end position="267"/>
    </location>
</feature>
<feature type="compositionally biased region" description="Basic and acidic residues" evidence="2">
    <location>
        <begin position="454"/>
        <end position="464"/>
    </location>
</feature>
<keyword evidence="4" id="KW-1185">Reference proteome</keyword>
<organism evidence="3 4">
    <name type="scientific">Lentithecium fluviatile CBS 122367</name>
    <dbReference type="NCBI Taxonomy" id="1168545"/>
    <lineage>
        <taxon>Eukaryota</taxon>
        <taxon>Fungi</taxon>
        <taxon>Dikarya</taxon>
        <taxon>Ascomycota</taxon>
        <taxon>Pezizomycotina</taxon>
        <taxon>Dothideomycetes</taxon>
        <taxon>Pleosporomycetidae</taxon>
        <taxon>Pleosporales</taxon>
        <taxon>Massarineae</taxon>
        <taxon>Lentitheciaceae</taxon>
        <taxon>Lentithecium</taxon>
    </lineage>
</organism>
<reference evidence="3" key="1">
    <citation type="journal article" date="2020" name="Stud. Mycol.">
        <title>101 Dothideomycetes genomes: a test case for predicting lifestyles and emergence of pathogens.</title>
        <authorList>
            <person name="Haridas S."/>
            <person name="Albert R."/>
            <person name="Binder M."/>
            <person name="Bloem J."/>
            <person name="Labutti K."/>
            <person name="Salamov A."/>
            <person name="Andreopoulos B."/>
            <person name="Baker S."/>
            <person name="Barry K."/>
            <person name="Bills G."/>
            <person name="Bluhm B."/>
            <person name="Cannon C."/>
            <person name="Castanera R."/>
            <person name="Culley D."/>
            <person name="Daum C."/>
            <person name="Ezra D."/>
            <person name="Gonzalez J."/>
            <person name="Henrissat B."/>
            <person name="Kuo A."/>
            <person name="Liang C."/>
            <person name="Lipzen A."/>
            <person name="Lutzoni F."/>
            <person name="Magnuson J."/>
            <person name="Mondo S."/>
            <person name="Nolan M."/>
            <person name="Ohm R."/>
            <person name="Pangilinan J."/>
            <person name="Park H.-J."/>
            <person name="Ramirez L."/>
            <person name="Alfaro M."/>
            <person name="Sun H."/>
            <person name="Tritt A."/>
            <person name="Yoshinaga Y."/>
            <person name="Zwiers L.-H."/>
            <person name="Turgeon B."/>
            <person name="Goodwin S."/>
            <person name="Spatafora J."/>
            <person name="Crous P."/>
            <person name="Grigoriev I."/>
        </authorList>
    </citation>
    <scope>NUCLEOTIDE SEQUENCE</scope>
    <source>
        <strain evidence="3">CBS 122367</strain>
    </source>
</reference>
<sequence length="543" mass="61609">MIVSACLAASSVIWLHYPRSQSIANLAKRDDRYFNTYRPRSPGPRIDSYRANRSPPRRGLSGADTYTPGGRSSRPRSRSPAFRRRSRSPRRDDDRWRARPRSPPRRAFSPRRDDRRDEFRSERVRSPPRREYDSYTRSPRRDRSPPLRERDPSQTRSRGIRSPPRHSRYEEPRSRAQSPPRRYSPIPIRDGRDYRRRSPSPRRDRAEPYASDSWRRRSPSPARPTYTSNDASGRESAATSHRSSPPPIHPSRAALVTEDRVMRDRDPVSAPRSPYRERDREREREREYPRERERERSPPRHRDTPPTGPRGDREREFAPPTGPAASYRNGDGYPRAPPTGPSNRSYPSPAISPPAGPSNSTPQPPAFPRGNNPVLAAPTRPRGGGRGGFGYDAPRDFSGPSRRGSAHWGGRGGGGYFGGPPSGPRGSASGPTTFPPPFRGSSNSTSTTYPRTQRFRDHLSDLPKEIPGGQKAPELYELSKINKLEEEARRLREIIEQKEAAKRKTMKEWDTLERDANNAALRSDLAEQQLRSLNDTEVGGAAF</sequence>
<feature type="compositionally biased region" description="Pro residues" evidence="2">
    <location>
        <begin position="350"/>
        <end position="367"/>
    </location>
</feature>
<feature type="compositionally biased region" description="Basic residues" evidence="2">
    <location>
        <begin position="73"/>
        <end position="88"/>
    </location>
</feature>
<dbReference type="AlphaFoldDB" id="A0A6G1JEK6"/>
<name>A0A6G1JEK6_9PLEO</name>
<proteinExistence type="predicted"/>
<feature type="compositionally biased region" description="Low complexity" evidence="2">
    <location>
        <begin position="178"/>
        <end position="188"/>
    </location>
</feature>
<evidence type="ECO:0000256" key="1">
    <source>
        <dbReference type="SAM" id="Coils"/>
    </source>
</evidence>
<feature type="region of interest" description="Disordered" evidence="2">
    <location>
        <begin position="34"/>
        <end position="473"/>
    </location>
</feature>
<protein>
    <submittedName>
        <fullName evidence="3">Uncharacterized protein</fullName>
    </submittedName>
</protein>
<evidence type="ECO:0000313" key="4">
    <source>
        <dbReference type="Proteomes" id="UP000799291"/>
    </source>
</evidence>
<dbReference type="Proteomes" id="UP000799291">
    <property type="component" value="Unassembled WGS sequence"/>
</dbReference>
<accession>A0A6G1JEK6</accession>
<feature type="compositionally biased region" description="Gly residues" evidence="2">
    <location>
        <begin position="407"/>
        <end position="420"/>
    </location>
</feature>
<feature type="compositionally biased region" description="Basic and acidic residues" evidence="2">
    <location>
        <begin position="274"/>
        <end position="317"/>
    </location>
</feature>
<feature type="compositionally biased region" description="Polar residues" evidence="2">
    <location>
        <begin position="440"/>
        <end position="451"/>
    </location>
</feature>
<evidence type="ECO:0000313" key="3">
    <source>
        <dbReference type="EMBL" id="KAF2688660.1"/>
    </source>
</evidence>
<feature type="compositionally biased region" description="Basic and acidic residues" evidence="2">
    <location>
        <begin position="110"/>
        <end position="153"/>
    </location>
</feature>
<gene>
    <name evidence="3" type="ORF">K458DRAFT_331170</name>
</gene>
<feature type="coiled-coil region" evidence="1">
    <location>
        <begin position="481"/>
        <end position="508"/>
    </location>
</feature>
<evidence type="ECO:0000256" key="2">
    <source>
        <dbReference type="SAM" id="MobiDB-lite"/>
    </source>
</evidence>